<protein>
    <submittedName>
        <fullName evidence="1">FMN-linked oxidoreductase</fullName>
    </submittedName>
</protein>
<sequence>MTASTSKLFQPATIGDLTLGHRVVMAPLTRFRANKDHVMGPMNQEYYEQRAGAPGTLIISEGTFISPQSGGFPNVPGIWNEAQIAGWKKIVDAVHSKGSYIYLQLWDIGAAAKPEVLEAEGNFPYTGAGDLLFDEHDMPPRPLTVDEIHERVGLYATAARNAVHKAGFDGVEVHSANGYLLDQFLQSNTNNRTDAYGGSVENRIRFPLEVVDAVIAAVGESKTALRLSPWSRFQGMRMDDPVPTYSALVTRIRDAHPALAYLHVVEPRIDGVVTRDAEEGGQNEFLRAIWAPRPFIAAGGFTRASALEAAERTGDLIAFGRSFIANPDLVYRLKEDIPLTVGNRATYYGEGLVGYTDYPFAAVEEKDVAVEVVLPEKIETSAVSDVLQAKSEVITTGSDSFSWKKLVKPLQHLLTEAPLAPSRRQATKA</sequence>
<evidence type="ECO:0000313" key="1">
    <source>
        <dbReference type="EMBL" id="KAI0058162.1"/>
    </source>
</evidence>
<dbReference type="EMBL" id="MU277238">
    <property type="protein sequence ID" value="KAI0058162.1"/>
    <property type="molecule type" value="Genomic_DNA"/>
</dbReference>
<proteinExistence type="predicted"/>
<gene>
    <name evidence="1" type="ORF">BV25DRAFT_1296557</name>
</gene>
<reference evidence="1" key="2">
    <citation type="journal article" date="2022" name="New Phytol.">
        <title>Evolutionary transition to the ectomycorrhizal habit in the genomes of a hyperdiverse lineage of mushroom-forming fungi.</title>
        <authorList>
            <person name="Looney B."/>
            <person name="Miyauchi S."/>
            <person name="Morin E."/>
            <person name="Drula E."/>
            <person name="Courty P.E."/>
            <person name="Kohler A."/>
            <person name="Kuo A."/>
            <person name="LaButti K."/>
            <person name="Pangilinan J."/>
            <person name="Lipzen A."/>
            <person name="Riley R."/>
            <person name="Andreopoulos W."/>
            <person name="He G."/>
            <person name="Johnson J."/>
            <person name="Nolan M."/>
            <person name="Tritt A."/>
            <person name="Barry K.W."/>
            <person name="Grigoriev I.V."/>
            <person name="Nagy L.G."/>
            <person name="Hibbett D."/>
            <person name="Henrissat B."/>
            <person name="Matheny P.B."/>
            <person name="Labbe J."/>
            <person name="Martin F.M."/>
        </authorList>
    </citation>
    <scope>NUCLEOTIDE SEQUENCE</scope>
    <source>
        <strain evidence="1">HHB10654</strain>
    </source>
</reference>
<name>A0ACB8SPI5_9AGAM</name>
<dbReference type="Proteomes" id="UP000814140">
    <property type="component" value="Unassembled WGS sequence"/>
</dbReference>
<keyword evidence="2" id="KW-1185">Reference proteome</keyword>
<evidence type="ECO:0000313" key="2">
    <source>
        <dbReference type="Proteomes" id="UP000814140"/>
    </source>
</evidence>
<accession>A0ACB8SPI5</accession>
<reference evidence="1" key="1">
    <citation type="submission" date="2021-03" db="EMBL/GenBank/DDBJ databases">
        <authorList>
            <consortium name="DOE Joint Genome Institute"/>
            <person name="Ahrendt S."/>
            <person name="Looney B.P."/>
            <person name="Miyauchi S."/>
            <person name="Morin E."/>
            <person name="Drula E."/>
            <person name="Courty P.E."/>
            <person name="Chicoki N."/>
            <person name="Fauchery L."/>
            <person name="Kohler A."/>
            <person name="Kuo A."/>
            <person name="Labutti K."/>
            <person name="Pangilinan J."/>
            <person name="Lipzen A."/>
            <person name="Riley R."/>
            <person name="Andreopoulos W."/>
            <person name="He G."/>
            <person name="Johnson J."/>
            <person name="Barry K.W."/>
            <person name="Grigoriev I.V."/>
            <person name="Nagy L."/>
            <person name="Hibbett D."/>
            <person name="Henrissat B."/>
            <person name="Matheny P.B."/>
            <person name="Labbe J."/>
            <person name="Martin F."/>
        </authorList>
    </citation>
    <scope>NUCLEOTIDE SEQUENCE</scope>
    <source>
        <strain evidence="1">HHB10654</strain>
    </source>
</reference>
<organism evidence="1 2">
    <name type="scientific">Artomyces pyxidatus</name>
    <dbReference type="NCBI Taxonomy" id="48021"/>
    <lineage>
        <taxon>Eukaryota</taxon>
        <taxon>Fungi</taxon>
        <taxon>Dikarya</taxon>
        <taxon>Basidiomycota</taxon>
        <taxon>Agaricomycotina</taxon>
        <taxon>Agaricomycetes</taxon>
        <taxon>Russulales</taxon>
        <taxon>Auriscalpiaceae</taxon>
        <taxon>Artomyces</taxon>
    </lineage>
</organism>
<comment type="caution">
    <text evidence="1">The sequence shown here is derived from an EMBL/GenBank/DDBJ whole genome shotgun (WGS) entry which is preliminary data.</text>
</comment>